<evidence type="ECO:0000256" key="4">
    <source>
        <dbReference type="ARBA" id="ARBA00022528"/>
    </source>
</evidence>
<feature type="compositionally biased region" description="Acidic residues" evidence="10">
    <location>
        <begin position="84"/>
        <end position="95"/>
    </location>
</feature>
<dbReference type="GO" id="GO:0008970">
    <property type="term" value="F:phospholipase A1 activity"/>
    <property type="evidence" value="ECO:0007669"/>
    <property type="project" value="UniProtKB-ARBA"/>
</dbReference>
<organism evidence="12">
    <name type="scientific">Oryza barthii</name>
    <dbReference type="NCBI Taxonomy" id="65489"/>
    <lineage>
        <taxon>Eukaryota</taxon>
        <taxon>Viridiplantae</taxon>
        <taxon>Streptophyta</taxon>
        <taxon>Embryophyta</taxon>
        <taxon>Tracheophyta</taxon>
        <taxon>Spermatophyta</taxon>
        <taxon>Magnoliopsida</taxon>
        <taxon>Liliopsida</taxon>
        <taxon>Poales</taxon>
        <taxon>Poaceae</taxon>
        <taxon>BOP clade</taxon>
        <taxon>Oryzoideae</taxon>
        <taxon>Oryzeae</taxon>
        <taxon>Oryzinae</taxon>
        <taxon>Oryza</taxon>
    </lineage>
</organism>
<sequence length="578" mass="64764">MAPISCRELSPHLSSLPRAAATTTAHTHLSFRRAPPPRRLLTGTASDDGDRLRLLPSAATRDDALASLVGQLEHDVVVRHGQAAEEEEEEEEDEELYHHDSQDHGAARRRHHRQHHQDDHELAARWREIHGRDDWAGLLDPMDPLLRSELIRYGEFAQACYDAFDYDPSSRYCGSCKYPRRAFFDRLGMPAAARGYTVTRYLYATSNFRFPNFFSQSRAGAKIWSQRANWIGYVAVSTDEETARLGRRDIAIAWRGTVTRLEWVSDLMDFLRPVADEGIPCPDREVKVESGFVDLYTDKDPTCRFCKYSAREQVLTEVRRLVTRYAALGEDVSVTVTGHSLGSALAMISAYDIAESGAASAAHGGGKEAAAAAVCVYSFAGPRVGNARFKERFEGELGVKALRVVNVHDGVARMPGILLNEGAPAALRRVAEGIFRVPWCYAHVGVELALDHKRSPFLKDTLDPACFHNLEAHLHLLDGYHGRGERFVLASGRDPALVNKACDFLKDHHCVPPCWRQDENKGMVRAPDGRWVQPDRHSWHLDDHDDHHGEGQHGHDGAVDGAHHRHSSHIRLVRRQPN</sequence>
<dbReference type="Proteomes" id="UP000026960">
    <property type="component" value="Chromosome 5"/>
</dbReference>
<dbReference type="GO" id="GO:0016042">
    <property type="term" value="P:lipid catabolic process"/>
    <property type="evidence" value="ECO:0007669"/>
    <property type="project" value="UniProtKB-KW"/>
</dbReference>
<evidence type="ECO:0000256" key="3">
    <source>
        <dbReference type="ARBA" id="ARBA00010701"/>
    </source>
</evidence>
<dbReference type="GO" id="GO:0009507">
    <property type="term" value="C:chloroplast"/>
    <property type="evidence" value="ECO:0007669"/>
    <property type="project" value="UniProtKB-SubCell"/>
</dbReference>
<dbReference type="EnsemblPlants" id="OBART05G15150.1">
    <property type="protein sequence ID" value="OBART05G15150.1"/>
    <property type="gene ID" value="OBART05G15150"/>
</dbReference>
<dbReference type="PaxDb" id="65489-OBART05G15150.1"/>
<evidence type="ECO:0000256" key="1">
    <source>
        <dbReference type="ARBA" id="ARBA00003523"/>
    </source>
</evidence>
<dbReference type="PANTHER" id="PTHR31403:SF51">
    <property type="entry name" value="PHOSPHOLIPASE A1-IGAMMA2, CHLOROPLASTIC"/>
    <property type="match status" value="1"/>
</dbReference>
<comment type="function">
    <text evidence="1">Acylhydrolase that catalyzes the hydrolysis of phospholipids at the sn-1 position.</text>
</comment>
<comment type="subcellular location">
    <subcellularLocation>
        <location evidence="2">Plastid</location>
        <location evidence="2">Chloroplast</location>
    </subcellularLocation>
</comment>
<evidence type="ECO:0000256" key="7">
    <source>
        <dbReference type="ARBA" id="ARBA00022946"/>
    </source>
</evidence>
<evidence type="ECO:0000256" key="8">
    <source>
        <dbReference type="ARBA" id="ARBA00022963"/>
    </source>
</evidence>
<accession>A0A0D3G776</accession>
<evidence type="ECO:0000256" key="9">
    <source>
        <dbReference type="ARBA" id="ARBA00023098"/>
    </source>
</evidence>
<dbReference type="InterPro" id="IPR002921">
    <property type="entry name" value="Fungal_lipase-type"/>
</dbReference>
<dbReference type="SUPFAM" id="SSF53474">
    <property type="entry name" value="alpha/beta-Hydrolases"/>
    <property type="match status" value="1"/>
</dbReference>
<evidence type="ECO:0000256" key="5">
    <source>
        <dbReference type="ARBA" id="ARBA00022640"/>
    </source>
</evidence>
<reference evidence="12" key="1">
    <citation type="journal article" date="2009" name="Rice">
        <title>De Novo Next Generation Sequencing of Plant Genomes.</title>
        <authorList>
            <person name="Rounsley S."/>
            <person name="Marri P.R."/>
            <person name="Yu Y."/>
            <person name="He R."/>
            <person name="Sisneros N."/>
            <person name="Goicoechea J.L."/>
            <person name="Lee S.J."/>
            <person name="Angelova A."/>
            <person name="Kudrna D."/>
            <person name="Luo M."/>
            <person name="Affourtit J."/>
            <person name="Desany B."/>
            <person name="Knight J."/>
            <person name="Niazi F."/>
            <person name="Egholm M."/>
            <person name="Wing R.A."/>
        </authorList>
    </citation>
    <scope>NUCLEOTIDE SEQUENCE [LARGE SCALE GENOMIC DNA]</scope>
    <source>
        <strain evidence="12">cv. IRGC 105608</strain>
    </source>
</reference>
<feature type="compositionally biased region" description="Basic and acidic residues" evidence="10">
    <location>
        <begin position="96"/>
        <end position="106"/>
    </location>
</feature>
<dbReference type="InterPro" id="IPR029058">
    <property type="entry name" value="AB_hydrolase_fold"/>
</dbReference>
<dbReference type="Gene3D" id="3.40.50.1820">
    <property type="entry name" value="alpha/beta hydrolase"/>
    <property type="match status" value="1"/>
</dbReference>
<evidence type="ECO:0000256" key="10">
    <source>
        <dbReference type="SAM" id="MobiDB-lite"/>
    </source>
</evidence>
<proteinExistence type="inferred from homology"/>
<dbReference type="AlphaFoldDB" id="A0A0D3G776"/>
<keyword evidence="13" id="KW-1185">Reference proteome</keyword>
<feature type="region of interest" description="Disordered" evidence="10">
    <location>
        <begin position="19"/>
        <end position="50"/>
    </location>
</feature>
<feature type="domain" description="Fungal lipase-type" evidence="11">
    <location>
        <begin position="252"/>
        <end position="417"/>
    </location>
</feature>
<keyword evidence="5" id="KW-0934">Plastid</keyword>
<dbReference type="HOGENOM" id="CLU_018841_1_0_1"/>
<evidence type="ECO:0000313" key="13">
    <source>
        <dbReference type="Proteomes" id="UP000026960"/>
    </source>
</evidence>
<dbReference type="eggNOG" id="KOG4569">
    <property type="taxonomic scope" value="Eukaryota"/>
</dbReference>
<protein>
    <recommendedName>
        <fullName evidence="11">Fungal lipase-type domain-containing protein</fullName>
    </recommendedName>
</protein>
<comment type="similarity">
    <text evidence="3">Belongs to the AB hydrolase superfamily. Lipase family.</text>
</comment>
<reference evidence="12" key="2">
    <citation type="submission" date="2015-03" db="UniProtKB">
        <authorList>
            <consortium name="EnsemblPlants"/>
        </authorList>
    </citation>
    <scope>IDENTIFICATION</scope>
</reference>
<dbReference type="PANTHER" id="PTHR31403">
    <property type="entry name" value="PHOSPHOLIPASE A1-IBETA2, CHLOROPLASTIC"/>
    <property type="match status" value="1"/>
</dbReference>
<feature type="region of interest" description="Disordered" evidence="10">
    <location>
        <begin position="535"/>
        <end position="578"/>
    </location>
</feature>
<evidence type="ECO:0000256" key="6">
    <source>
        <dbReference type="ARBA" id="ARBA00022801"/>
    </source>
</evidence>
<keyword evidence="6" id="KW-0378">Hydrolase</keyword>
<dbReference type="CDD" id="cd00519">
    <property type="entry name" value="Lipase_3"/>
    <property type="match status" value="1"/>
</dbReference>
<evidence type="ECO:0000313" key="12">
    <source>
        <dbReference type="EnsemblPlants" id="OBART05G15150.1"/>
    </source>
</evidence>
<evidence type="ECO:0000256" key="2">
    <source>
        <dbReference type="ARBA" id="ARBA00004229"/>
    </source>
</evidence>
<dbReference type="FunFam" id="3.40.50.1820:FF:000065">
    <property type="entry name" value="Phospholipase A1-II 3"/>
    <property type="match status" value="1"/>
</dbReference>
<feature type="compositionally biased region" description="Basic and acidic residues" evidence="10">
    <location>
        <begin position="535"/>
        <end position="562"/>
    </location>
</feature>
<dbReference type="STRING" id="65489.A0A0D3G776"/>
<feature type="region of interest" description="Disordered" evidence="10">
    <location>
        <begin position="80"/>
        <end position="116"/>
    </location>
</feature>
<keyword evidence="7" id="KW-0809">Transit peptide</keyword>
<feature type="compositionally biased region" description="Low complexity" evidence="10">
    <location>
        <begin position="19"/>
        <end position="28"/>
    </location>
</feature>
<keyword evidence="8" id="KW-0442">Lipid degradation</keyword>
<name>A0A0D3G776_9ORYZ</name>
<dbReference type="Pfam" id="PF01764">
    <property type="entry name" value="Lipase_3"/>
    <property type="match status" value="1"/>
</dbReference>
<feature type="compositionally biased region" description="Basic residues" evidence="10">
    <location>
        <begin position="563"/>
        <end position="578"/>
    </location>
</feature>
<dbReference type="Gramene" id="OBART05G15150.1">
    <property type="protein sequence ID" value="OBART05G15150.1"/>
    <property type="gene ID" value="OBART05G15150"/>
</dbReference>
<keyword evidence="4" id="KW-0150">Chloroplast</keyword>
<evidence type="ECO:0000259" key="11">
    <source>
        <dbReference type="Pfam" id="PF01764"/>
    </source>
</evidence>
<keyword evidence="9" id="KW-0443">Lipid metabolism</keyword>